<protein>
    <submittedName>
        <fullName evidence="5">Mammalian cell entry protein</fullName>
    </submittedName>
</protein>
<dbReference type="InterPro" id="IPR052336">
    <property type="entry name" value="MlaD_Phospholipid_Transporter"/>
</dbReference>
<dbReference type="InterPro" id="IPR005693">
    <property type="entry name" value="Mce"/>
</dbReference>
<dbReference type="InterPro" id="IPR024516">
    <property type="entry name" value="Mce_C"/>
</dbReference>
<feature type="compositionally biased region" description="Pro residues" evidence="1">
    <location>
        <begin position="435"/>
        <end position="451"/>
    </location>
</feature>
<dbReference type="PANTHER" id="PTHR33371">
    <property type="entry name" value="INTERMEMBRANE PHOSPHOLIPID TRANSPORT SYSTEM BINDING PROTEIN MLAD-RELATED"/>
    <property type="match status" value="1"/>
</dbReference>
<reference evidence="5 6" key="1">
    <citation type="journal article" date="2019" name="Emerg. Microbes Infect.">
        <title>Comprehensive subspecies identification of 175 nontuberculous mycobacteria species based on 7547 genomic profiles.</title>
        <authorList>
            <person name="Matsumoto Y."/>
            <person name="Kinjo T."/>
            <person name="Motooka D."/>
            <person name="Nabeya D."/>
            <person name="Jung N."/>
            <person name="Uechi K."/>
            <person name="Horii T."/>
            <person name="Iida T."/>
            <person name="Fujita J."/>
            <person name="Nakamura S."/>
        </authorList>
    </citation>
    <scope>NUCLEOTIDE SEQUENCE [LARGE SCALE GENOMIC DNA]</scope>
    <source>
        <strain evidence="5 6">JCM 6391</strain>
    </source>
</reference>
<dbReference type="EMBL" id="AP022562">
    <property type="protein sequence ID" value="BBX12793.1"/>
    <property type="molecule type" value="Genomic_DNA"/>
</dbReference>
<keyword evidence="2" id="KW-0812">Transmembrane</keyword>
<feature type="compositionally biased region" description="Pro residues" evidence="1">
    <location>
        <begin position="458"/>
        <end position="478"/>
    </location>
</feature>
<evidence type="ECO:0000313" key="5">
    <source>
        <dbReference type="EMBL" id="BBX12793.1"/>
    </source>
</evidence>
<feature type="compositionally biased region" description="Low complexity" evidence="1">
    <location>
        <begin position="501"/>
        <end position="510"/>
    </location>
</feature>
<accession>A0A7I7JLY5</accession>
<dbReference type="InterPro" id="IPR003399">
    <property type="entry name" value="Mce/MlaD"/>
</dbReference>
<feature type="domain" description="Mammalian cell entry C-terminal" evidence="4">
    <location>
        <begin position="121"/>
        <end position="291"/>
    </location>
</feature>
<feature type="transmembrane region" description="Helical" evidence="2">
    <location>
        <begin position="12"/>
        <end position="31"/>
    </location>
</feature>
<organism evidence="5 6">
    <name type="scientific">Mycobacterium novum</name>
    <dbReference type="NCBI Taxonomy" id="2492438"/>
    <lineage>
        <taxon>Bacteria</taxon>
        <taxon>Bacillati</taxon>
        <taxon>Actinomycetota</taxon>
        <taxon>Actinomycetes</taxon>
        <taxon>Mycobacteriales</taxon>
        <taxon>Mycobacteriaceae</taxon>
        <taxon>Mycobacterium</taxon>
    </lineage>
</organism>
<keyword evidence="6" id="KW-1185">Reference proteome</keyword>
<evidence type="ECO:0000259" key="3">
    <source>
        <dbReference type="Pfam" id="PF02470"/>
    </source>
</evidence>
<dbReference type="Proteomes" id="UP000466997">
    <property type="component" value="Chromosome"/>
</dbReference>
<feature type="domain" description="Mce/MlaD" evidence="3">
    <location>
        <begin position="39"/>
        <end position="114"/>
    </location>
</feature>
<evidence type="ECO:0000259" key="4">
    <source>
        <dbReference type="Pfam" id="PF11887"/>
    </source>
</evidence>
<keyword evidence="2" id="KW-1133">Transmembrane helix</keyword>
<dbReference type="Pfam" id="PF11887">
    <property type="entry name" value="Mce4_CUP1"/>
    <property type="match status" value="1"/>
</dbReference>
<name>A0A7I7JLY5_9MYCO</name>
<sequence length="568" mass="59983">MLTRLVRWQLSIFTAVTVLAIGAVAILYLRVPETLGIGRYTVTAKFAASGGLYPNANVTYRGSTVGRVTAVTLTNALSVDVHMRLNSDTAIPAGVTATAKSVSAVGEQYVDLIPAPDGNSDRVLRNGSVIDRSQTALSGDVASLLREAQGLVESLDQSKLKDVLRESATALAGSGPEVARLIKSASPLIDEMNAHREDTTVLIERLGSFLDSQIHSGQNIASLADGLARLTTELRTADPQLRAVIASTPTAAESATQAFEGIRPSFPMLAADLANFGRVGVIYNKSLEQTLVVLPAVTAVLISAAEQLPADEGVKVDFKLSLGDPPPCNVGFIPPPQIRSPGDQTLRELPTAMYCKAPQNSSSVVRGARNYPCQEFPGKRAPTVELCRDPAGYVPIGNQAWRGPAVPETTPITDPRNIRPDNKFPYIPPEVDYDPGPPVTQLPPGVEPGPGPAEFAPYPLPVPPVTPGPLPPPLPYDPPSSHRVPPYGQDPSGRQEGTPIAPAGSSSGGPARHGRAAAHPTSVHLTTYDSANGLFLDSNGGVGVFIPADDRIRPAETWADLMLDPQQR</sequence>
<evidence type="ECO:0000256" key="2">
    <source>
        <dbReference type="SAM" id="Phobius"/>
    </source>
</evidence>
<feature type="region of interest" description="Disordered" evidence="1">
    <location>
        <begin position="398"/>
        <end position="520"/>
    </location>
</feature>
<dbReference type="GO" id="GO:0005576">
    <property type="term" value="C:extracellular region"/>
    <property type="evidence" value="ECO:0007669"/>
    <property type="project" value="TreeGrafter"/>
</dbReference>
<proteinExistence type="predicted"/>
<keyword evidence="2" id="KW-0472">Membrane</keyword>
<dbReference type="AlphaFoldDB" id="A0A7I7JLY5"/>
<dbReference type="NCBIfam" id="TIGR00996">
    <property type="entry name" value="Mtu_fam_mce"/>
    <property type="match status" value="1"/>
</dbReference>
<dbReference type="Pfam" id="PF02470">
    <property type="entry name" value="MlaD"/>
    <property type="match status" value="1"/>
</dbReference>
<evidence type="ECO:0000256" key="1">
    <source>
        <dbReference type="SAM" id="MobiDB-lite"/>
    </source>
</evidence>
<dbReference type="PANTHER" id="PTHR33371:SF16">
    <property type="entry name" value="MCE-FAMILY PROTEIN MCE3F"/>
    <property type="match status" value="1"/>
</dbReference>
<dbReference type="RefSeq" id="WP_193466190.1">
    <property type="nucleotide sequence ID" value="NZ_AP022562.1"/>
</dbReference>
<dbReference type="KEGG" id="mnm:MNVM_18740"/>
<evidence type="ECO:0000313" key="6">
    <source>
        <dbReference type="Proteomes" id="UP000466997"/>
    </source>
</evidence>
<gene>
    <name evidence="5" type="ORF">MNVM_18740</name>
</gene>